<feature type="region of interest" description="Disordered" evidence="1">
    <location>
        <begin position="28"/>
        <end position="81"/>
    </location>
</feature>
<dbReference type="AlphaFoldDB" id="A0A9Q1E9B8"/>
<protein>
    <submittedName>
        <fullName evidence="2">Uncharacterized protein</fullName>
    </submittedName>
</protein>
<name>A0A9Q1E9B8_SYNKA</name>
<comment type="caution">
    <text evidence="2">The sequence shown here is derived from an EMBL/GenBank/DDBJ whole genome shotgun (WGS) entry which is preliminary data.</text>
</comment>
<feature type="compositionally biased region" description="Basic and acidic residues" evidence="1">
    <location>
        <begin position="28"/>
        <end position="46"/>
    </location>
</feature>
<sequence>MCSDGRPYPPCLLGSVARSVVAWQGTDKEPFGDLSDTGRVEQEAEAKSAAPANGLGPPPRVRRVRPETQPRGGHDPLEKPSYHLGTVALSWTKIISANVSPATSSANQRRRLWALRRTEPIAAVDRDPSGTECERLGKLGLKPGCPLRKILLSIGNLSACKVKGLNTIMGFSQRESSFSAASP</sequence>
<evidence type="ECO:0000313" key="3">
    <source>
        <dbReference type="Proteomes" id="UP001152622"/>
    </source>
</evidence>
<dbReference type="EMBL" id="JAINUF010000021">
    <property type="protein sequence ID" value="KAJ8334623.1"/>
    <property type="molecule type" value="Genomic_DNA"/>
</dbReference>
<reference evidence="2" key="1">
    <citation type="journal article" date="2023" name="Science">
        <title>Genome structures resolve the early diversification of teleost fishes.</title>
        <authorList>
            <person name="Parey E."/>
            <person name="Louis A."/>
            <person name="Montfort J."/>
            <person name="Bouchez O."/>
            <person name="Roques C."/>
            <person name="Iampietro C."/>
            <person name="Lluch J."/>
            <person name="Castinel A."/>
            <person name="Donnadieu C."/>
            <person name="Desvignes T."/>
            <person name="Floi Bucao C."/>
            <person name="Jouanno E."/>
            <person name="Wen M."/>
            <person name="Mejri S."/>
            <person name="Dirks R."/>
            <person name="Jansen H."/>
            <person name="Henkel C."/>
            <person name="Chen W.J."/>
            <person name="Zahm M."/>
            <person name="Cabau C."/>
            <person name="Klopp C."/>
            <person name="Thompson A.W."/>
            <person name="Robinson-Rechavi M."/>
            <person name="Braasch I."/>
            <person name="Lecointre G."/>
            <person name="Bobe J."/>
            <person name="Postlethwait J.H."/>
            <person name="Berthelot C."/>
            <person name="Roest Crollius H."/>
            <person name="Guiguen Y."/>
        </authorList>
    </citation>
    <scope>NUCLEOTIDE SEQUENCE</scope>
    <source>
        <strain evidence="2">WJC10195</strain>
    </source>
</reference>
<gene>
    <name evidence="2" type="ORF">SKAU_G00402620</name>
</gene>
<evidence type="ECO:0000313" key="2">
    <source>
        <dbReference type="EMBL" id="KAJ8334623.1"/>
    </source>
</evidence>
<accession>A0A9Q1E9B8</accession>
<feature type="compositionally biased region" description="Basic and acidic residues" evidence="1">
    <location>
        <begin position="64"/>
        <end position="81"/>
    </location>
</feature>
<keyword evidence="3" id="KW-1185">Reference proteome</keyword>
<proteinExistence type="predicted"/>
<evidence type="ECO:0000256" key="1">
    <source>
        <dbReference type="SAM" id="MobiDB-lite"/>
    </source>
</evidence>
<dbReference type="Proteomes" id="UP001152622">
    <property type="component" value="Chromosome 21"/>
</dbReference>
<organism evidence="2 3">
    <name type="scientific">Synaphobranchus kaupii</name>
    <name type="common">Kaup's arrowtooth eel</name>
    <dbReference type="NCBI Taxonomy" id="118154"/>
    <lineage>
        <taxon>Eukaryota</taxon>
        <taxon>Metazoa</taxon>
        <taxon>Chordata</taxon>
        <taxon>Craniata</taxon>
        <taxon>Vertebrata</taxon>
        <taxon>Euteleostomi</taxon>
        <taxon>Actinopterygii</taxon>
        <taxon>Neopterygii</taxon>
        <taxon>Teleostei</taxon>
        <taxon>Anguilliformes</taxon>
        <taxon>Synaphobranchidae</taxon>
        <taxon>Synaphobranchus</taxon>
    </lineage>
</organism>